<dbReference type="InterPro" id="IPR023606">
    <property type="entry name" value="CoA-Trfase_III_dom_1_sf"/>
</dbReference>
<feature type="region of interest" description="Disordered" evidence="2">
    <location>
        <begin position="1"/>
        <end position="24"/>
    </location>
</feature>
<name>A0A9X9XG77_9PROT</name>
<keyword evidence="1 3" id="KW-0808">Transferase</keyword>
<dbReference type="Proteomes" id="UP001138709">
    <property type="component" value="Unassembled WGS sequence"/>
</dbReference>
<dbReference type="Gene3D" id="3.40.50.10540">
    <property type="entry name" value="Crotonobetainyl-coa:carnitine coa-transferase, domain 1"/>
    <property type="match status" value="1"/>
</dbReference>
<dbReference type="RefSeq" id="WP_211848248.1">
    <property type="nucleotide sequence ID" value="NZ_JAAEDL010000022.1"/>
</dbReference>
<evidence type="ECO:0000313" key="4">
    <source>
        <dbReference type="Proteomes" id="UP001138709"/>
    </source>
</evidence>
<proteinExistence type="predicted"/>
<dbReference type="Gene3D" id="3.30.1540.10">
    <property type="entry name" value="formyl-coa transferase, domain 3"/>
    <property type="match status" value="1"/>
</dbReference>
<comment type="caution">
    <text evidence="3">The sequence shown here is derived from an EMBL/GenBank/DDBJ whole genome shotgun (WGS) entry which is preliminary data.</text>
</comment>
<dbReference type="InterPro" id="IPR050483">
    <property type="entry name" value="CoA-transferase_III_domain"/>
</dbReference>
<sequence length="405" mass="43851">MSGPVDRGAEGRGGPDRPSQAQGAPLPLAGIRVVEFSHMVMGPTCGLVLADLGAEVVKVEPPGKGDRTRYLTSSGTGFFPAFSRNKKSVQLDTEDAADLETLKRLVDTADVVIENFRPGGLEAKGLGYAALSARNPRLIYLSLKGYLPGPYENRTALDEVVQMQSGLAYMTGPPGRPLRAGAPVNDMMGGMFGAIAILGALRQRDATGRGQHLQSGLFENAAFLVSTAMLQQAMTGQDPTPMPAGRRAWGVYDVFDTADGQQIFIGVVTERQWEIFRRELNEPALDNPDYATNTDRAKRRETLIPLVQSLLRKHDVATLETMCERAGLPFSRIARPWDLFEDPHLKASGGLLSITLPDGRPCTVPALPIQFGEERLGVRLDLPRTGEHDAEILGPLRAERTNAAE</sequence>
<dbReference type="PANTHER" id="PTHR48207">
    <property type="entry name" value="SUCCINATE--HYDROXYMETHYLGLUTARATE COA-TRANSFERASE"/>
    <property type="match status" value="1"/>
</dbReference>
<dbReference type="SUPFAM" id="SSF89796">
    <property type="entry name" value="CoA-transferase family III (CaiB/BaiF)"/>
    <property type="match status" value="1"/>
</dbReference>
<dbReference type="EMBL" id="JAAEDL010000022">
    <property type="protein sequence ID" value="MBR0682713.1"/>
    <property type="molecule type" value="Genomic_DNA"/>
</dbReference>
<reference evidence="3" key="1">
    <citation type="submission" date="2020-01" db="EMBL/GenBank/DDBJ databases">
        <authorList>
            <person name="Rat A."/>
        </authorList>
    </citation>
    <scope>NUCLEOTIDE SEQUENCE</scope>
    <source>
        <strain evidence="3">LMG 31228</strain>
    </source>
</reference>
<evidence type="ECO:0000256" key="2">
    <source>
        <dbReference type="SAM" id="MobiDB-lite"/>
    </source>
</evidence>
<dbReference type="GO" id="GO:0008410">
    <property type="term" value="F:CoA-transferase activity"/>
    <property type="evidence" value="ECO:0007669"/>
    <property type="project" value="TreeGrafter"/>
</dbReference>
<dbReference type="Pfam" id="PF02515">
    <property type="entry name" value="CoA_transf_3"/>
    <property type="match status" value="1"/>
</dbReference>
<dbReference type="AlphaFoldDB" id="A0A9X9XG77"/>
<dbReference type="PANTHER" id="PTHR48207:SF4">
    <property type="entry name" value="BLL6097 PROTEIN"/>
    <property type="match status" value="1"/>
</dbReference>
<gene>
    <name evidence="3" type="ORF">GXW74_19635</name>
</gene>
<protein>
    <submittedName>
        <fullName evidence="3">CoA transferase</fullName>
    </submittedName>
</protein>
<dbReference type="InterPro" id="IPR044855">
    <property type="entry name" value="CoA-Trfase_III_dom3_sf"/>
</dbReference>
<evidence type="ECO:0000256" key="1">
    <source>
        <dbReference type="ARBA" id="ARBA00022679"/>
    </source>
</evidence>
<evidence type="ECO:0000313" key="3">
    <source>
        <dbReference type="EMBL" id="MBR0682713.1"/>
    </source>
</evidence>
<accession>A0A9X9XG77</accession>
<reference evidence="3" key="2">
    <citation type="journal article" date="2021" name="Syst. Appl. Microbiol.">
        <title>Roseomonas hellenica sp. nov., isolated from roots of wild-growing Alkanna tinctoria.</title>
        <authorList>
            <person name="Rat A."/>
            <person name="Naranjo H.D."/>
            <person name="Lebbe L."/>
            <person name="Cnockaert M."/>
            <person name="Krigas N."/>
            <person name="Grigoriadou K."/>
            <person name="Maloupa E."/>
            <person name="Willems A."/>
        </authorList>
    </citation>
    <scope>NUCLEOTIDE SEQUENCE</scope>
    <source>
        <strain evidence="3">LMG 31228</strain>
    </source>
</reference>
<dbReference type="InterPro" id="IPR003673">
    <property type="entry name" value="CoA-Trfase_fam_III"/>
</dbReference>
<keyword evidence="4" id="KW-1185">Reference proteome</keyword>
<organism evidence="3 4">
    <name type="scientific">Neoroseomonas eburnea</name>
    <dbReference type="NCBI Taxonomy" id="1346889"/>
    <lineage>
        <taxon>Bacteria</taxon>
        <taxon>Pseudomonadati</taxon>
        <taxon>Pseudomonadota</taxon>
        <taxon>Alphaproteobacteria</taxon>
        <taxon>Acetobacterales</taxon>
        <taxon>Acetobacteraceae</taxon>
        <taxon>Neoroseomonas</taxon>
    </lineage>
</organism>